<proteinExistence type="predicted"/>
<protein>
    <recommendedName>
        <fullName evidence="4">Copper amine oxidase</fullName>
    </recommendedName>
</protein>
<evidence type="ECO:0000313" key="3">
    <source>
        <dbReference type="Proteomes" id="UP000007882"/>
    </source>
</evidence>
<keyword evidence="3" id="KW-1185">Reference proteome</keyword>
<evidence type="ECO:0000256" key="1">
    <source>
        <dbReference type="SAM" id="SignalP"/>
    </source>
</evidence>
<evidence type="ECO:0008006" key="4">
    <source>
        <dbReference type="Google" id="ProtNLM"/>
    </source>
</evidence>
<evidence type="ECO:0000313" key="2">
    <source>
        <dbReference type="EMBL" id="BAL86956.1"/>
    </source>
</evidence>
<dbReference type="Proteomes" id="UP000007882">
    <property type="component" value="Chromosome"/>
</dbReference>
<dbReference type="PATRIC" id="fig|512565.3.peg.1748"/>
<accession>I0H1R9</accession>
<dbReference type="STRING" id="512565.AMIS_17360"/>
<dbReference type="KEGG" id="ams:AMIS_17360"/>
<name>I0H1R9_ACTM4</name>
<keyword evidence="1" id="KW-0732">Signal</keyword>
<dbReference type="eggNOG" id="ENOG502Z82P">
    <property type="taxonomic scope" value="Bacteria"/>
</dbReference>
<feature type="signal peptide" evidence="1">
    <location>
        <begin position="1"/>
        <end position="18"/>
    </location>
</feature>
<dbReference type="AlphaFoldDB" id="I0H1R9"/>
<feature type="chain" id="PRO_5038528896" description="Copper amine oxidase" evidence="1">
    <location>
        <begin position="19"/>
        <end position="421"/>
    </location>
</feature>
<reference evidence="2 3" key="1">
    <citation type="submission" date="2012-02" db="EMBL/GenBank/DDBJ databases">
        <title>Complete genome sequence of Actinoplanes missouriensis 431 (= NBRC 102363).</title>
        <authorList>
            <person name="Ohnishi Y."/>
            <person name="Ishikawa J."/>
            <person name="Sekine M."/>
            <person name="Hosoyama A."/>
            <person name="Harada T."/>
            <person name="Narita H."/>
            <person name="Hata T."/>
            <person name="Konno Y."/>
            <person name="Tutikane K."/>
            <person name="Fujita N."/>
            <person name="Horinouchi S."/>
            <person name="Hayakawa M."/>
        </authorList>
    </citation>
    <scope>NUCLEOTIDE SEQUENCE [LARGE SCALE GENOMIC DNA]</scope>
    <source>
        <strain evidence="3">ATCC 14538 / DSM 43046 / CBS 188.64 / JCM 3121 / NBRC 102363 / NCIMB 12654 / NRRL B-3342 / UNCC 431</strain>
    </source>
</reference>
<sequence>MRATGRMLQRLAVPIFCAALLTGGSTVRSGHPPLTENSTVHVHHVRQSAADLAVRLQALFGQHSVLAADAMRSRLRGDDDFVQAADAALGRNTDAMTDLMGQLFGSDMVGEFGPLWSGHVVELVAYASAVAGRDDSTREDARVELVDYERRLSEYLAGLSDGRLDPPAVHHALAAHIEHLTEQADAYAAGDYATADRIYREAYRHLYDVGLVLADGLLPARDRAELREPVWRLRSQLGRVLAEHVVLVEHVTRAAVANTPDFDAAAAMINGNTRDLVAAMSALFGADVAGDFGDIWGDHIESLVAYSGALAAGDRSAQARAKNELQGYERRIAAFLSAATGDRLTSARLATAFAGHDGMLLRHADAFAARDYATAHDIAYAVYEHGFDLARELADAFGETVAAALPRGGAQTGYGGLAVGG</sequence>
<organism evidence="2 3">
    <name type="scientific">Actinoplanes missouriensis (strain ATCC 14538 / DSM 43046 / CBS 188.64 / JCM 3121 / NBRC 102363 / NCIMB 12654 / NRRL B-3342 / UNCC 431)</name>
    <dbReference type="NCBI Taxonomy" id="512565"/>
    <lineage>
        <taxon>Bacteria</taxon>
        <taxon>Bacillati</taxon>
        <taxon>Actinomycetota</taxon>
        <taxon>Actinomycetes</taxon>
        <taxon>Micromonosporales</taxon>
        <taxon>Micromonosporaceae</taxon>
        <taxon>Actinoplanes</taxon>
    </lineage>
</organism>
<gene>
    <name evidence="2" type="ordered locus">AMIS_17360</name>
</gene>
<dbReference type="HOGENOM" id="CLU_651572_0_0_11"/>
<dbReference type="EMBL" id="AP012319">
    <property type="protein sequence ID" value="BAL86956.1"/>
    <property type="molecule type" value="Genomic_DNA"/>
</dbReference>